<accession>A0ABQ2B9N6</accession>
<reference evidence="2" key="1">
    <citation type="journal article" date="2019" name="Int. J. Syst. Evol. Microbiol.">
        <title>The Global Catalogue of Microorganisms (GCM) 10K type strain sequencing project: providing services to taxonomists for standard genome sequencing and annotation.</title>
        <authorList>
            <consortium name="The Broad Institute Genomics Platform"/>
            <consortium name="The Broad Institute Genome Sequencing Center for Infectious Disease"/>
            <person name="Wu L."/>
            <person name="Ma J."/>
        </authorList>
    </citation>
    <scope>NUCLEOTIDE SEQUENCE [LARGE SCALE GENOMIC DNA]</scope>
    <source>
        <strain evidence="2">CCM 8653</strain>
    </source>
</reference>
<organism evidence="1 2">
    <name type="scientific">Isoptericola cucumis</name>
    <dbReference type="NCBI Taxonomy" id="1776856"/>
    <lineage>
        <taxon>Bacteria</taxon>
        <taxon>Bacillati</taxon>
        <taxon>Actinomycetota</taxon>
        <taxon>Actinomycetes</taxon>
        <taxon>Micrococcales</taxon>
        <taxon>Promicromonosporaceae</taxon>
        <taxon>Isoptericola</taxon>
    </lineage>
</organism>
<keyword evidence="2" id="KW-1185">Reference proteome</keyword>
<gene>
    <name evidence="1" type="ORF">GCM10007368_34420</name>
</gene>
<evidence type="ECO:0000313" key="1">
    <source>
        <dbReference type="EMBL" id="GGI11079.1"/>
    </source>
</evidence>
<dbReference type="EMBL" id="BMDG01000013">
    <property type="protein sequence ID" value="GGI11079.1"/>
    <property type="molecule type" value="Genomic_DNA"/>
</dbReference>
<protein>
    <recommendedName>
        <fullName evidence="3">ESAT-6 protein secretion system EspG family protein</fullName>
    </recommendedName>
</protein>
<name>A0ABQ2B9N6_9MICO</name>
<dbReference type="RefSeq" id="WP_188524951.1">
    <property type="nucleotide sequence ID" value="NZ_BMDG01000013.1"/>
</dbReference>
<evidence type="ECO:0000313" key="2">
    <source>
        <dbReference type="Proteomes" id="UP000632535"/>
    </source>
</evidence>
<comment type="caution">
    <text evidence="1">The sequence shown here is derived from an EMBL/GenBank/DDBJ whole genome shotgun (WGS) entry which is preliminary data.</text>
</comment>
<evidence type="ECO:0008006" key="3">
    <source>
        <dbReference type="Google" id="ProtNLM"/>
    </source>
</evidence>
<proteinExistence type="predicted"/>
<dbReference type="Proteomes" id="UP000632535">
    <property type="component" value="Unassembled WGS sequence"/>
</dbReference>
<sequence>MTLKVDFDTDRWVYVPRDFPWNGYATADEWVTTVTRLASGAFEYGEDASGRLELFLRQLLAYPRMTPDLHRFALLGAPDGSLEMVQVLENPTDEAMPADRLLGLPEPDATRAPEVTTVHGGLGTGRRAVRYTRADSIGGDIVVSVNWGWRTGGSDVVVMYGTSNLVHLDAVLPVLDEFAASISMADAS</sequence>